<feature type="transmembrane region" description="Helical" evidence="6">
    <location>
        <begin position="155"/>
        <end position="172"/>
    </location>
</feature>
<keyword evidence="5 6" id="KW-0472">Membrane</keyword>
<feature type="transmembrane region" description="Helical" evidence="6">
    <location>
        <begin position="208"/>
        <end position="230"/>
    </location>
</feature>
<dbReference type="PANTHER" id="PTHR23502:SF132">
    <property type="entry name" value="POLYAMINE TRANSPORTER 2-RELATED"/>
    <property type="match status" value="1"/>
</dbReference>
<evidence type="ECO:0000313" key="8">
    <source>
        <dbReference type="Proteomes" id="UP000313359"/>
    </source>
</evidence>
<feature type="transmembrane region" description="Helical" evidence="6">
    <location>
        <begin position="184"/>
        <end position="202"/>
    </location>
</feature>
<evidence type="ECO:0000256" key="4">
    <source>
        <dbReference type="ARBA" id="ARBA00022989"/>
    </source>
</evidence>
<dbReference type="GO" id="GO:0022857">
    <property type="term" value="F:transmembrane transporter activity"/>
    <property type="evidence" value="ECO:0007669"/>
    <property type="project" value="InterPro"/>
</dbReference>
<feature type="transmembrane region" description="Helical" evidence="6">
    <location>
        <begin position="125"/>
        <end position="149"/>
    </location>
</feature>
<name>A0A5C2SXF9_9APHY</name>
<keyword evidence="2" id="KW-0813">Transport</keyword>
<dbReference type="AlphaFoldDB" id="A0A5C2SXF9"/>
<organism evidence="7 8">
    <name type="scientific">Lentinus tigrinus ALCF2SS1-6</name>
    <dbReference type="NCBI Taxonomy" id="1328759"/>
    <lineage>
        <taxon>Eukaryota</taxon>
        <taxon>Fungi</taxon>
        <taxon>Dikarya</taxon>
        <taxon>Basidiomycota</taxon>
        <taxon>Agaricomycotina</taxon>
        <taxon>Agaricomycetes</taxon>
        <taxon>Polyporales</taxon>
        <taxon>Polyporaceae</taxon>
        <taxon>Lentinus</taxon>
    </lineage>
</organism>
<dbReference type="EMBL" id="ML122252">
    <property type="protein sequence ID" value="RPD65656.1"/>
    <property type="molecule type" value="Genomic_DNA"/>
</dbReference>
<dbReference type="OrthoDB" id="440553at2759"/>
<feature type="transmembrane region" description="Helical" evidence="6">
    <location>
        <begin position="94"/>
        <end position="113"/>
    </location>
</feature>
<gene>
    <name evidence="7" type="ORF">L227DRAFT_649693</name>
</gene>
<dbReference type="SUPFAM" id="SSF103473">
    <property type="entry name" value="MFS general substrate transporter"/>
    <property type="match status" value="1"/>
</dbReference>
<evidence type="ECO:0000313" key="7">
    <source>
        <dbReference type="EMBL" id="RPD65656.1"/>
    </source>
</evidence>
<evidence type="ECO:0000256" key="6">
    <source>
        <dbReference type="SAM" id="Phobius"/>
    </source>
</evidence>
<feature type="transmembrane region" description="Helical" evidence="6">
    <location>
        <begin position="401"/>
        <end position="420"/>
    </location>
</feature>
<dbReference type="InterPro" id="IPR011701">
    <property type="entry name" value="MFS"/>
</dbReference>
<feature type="transmembrane region" description="Helical" evidence="6">
    <location>
        <begin position="372"/>
        <end position="395"/>
    </location>
</feature>
<keyword evidence="8" id="KW-1185">Reference proteome</keyword>
<dbReference type="Gene3D" id="1.20.1250.20">
    <property type="entry name" value="MFS general substrate transporter like domains"/>
    <property type="match status" value="1"/>
</dbReference>
<dbReference type="STRING" id="1328759.A0A5C2SXF9"/>
<evidence type="ECO:0000256" key="2">
    <source>
        <dbReference type="ARBA" id="ARBA00022448"/>
    </source>
</evidence>
<accession>A0A5C2SXF9</accession>
<comment type="subcellular location">
    <subcellularLocation>
        <location evidence="1">Membrane</location>
        <topology evidence="1">Multi-pass membrane protein</topology>
    </subcellularLocation>
</comment>
<feature type="transmembrane region" description="Helical" evidence="6">
    <location>
        <begin position="53"/>
        <end position="74"/>
    </location>
</feature>
<sequence>MADPETPTLEVKDEADAFIVQQTRSPDPVATASEVEASANKFRRDEPQQWSTWYRRYISALVCIILIPTVNLTSDTLSFFAQDLAQEFSINSTLLNLTITNFSICFCLGPLLWCPLSEHYGRRPVYLLCLDGFTVCAAVSPNAASIVIFRSLAGLFGSACLPLAPAVLSEIWEVEIREREMGIYALYIIAPSSGVMFGSFLAQKGLGWRGTCWLLSMITGLCTVLVVLTLRESYRPQRAAVDEPEDGTPISLKNAADSEQHTYSSLGPATPAMAAPARFWHVIAQPYLLLFHEPILVISSMYLAIIGASASIFVRAWAMTLVGHVPVVQLLGGMATSIGGLAGVIIHNWIIYPRFYLPKAAAVAPERVQPEVRLTLAIWAAPLFAGCLFWCGWTLSPDINVVAPIIGSSLLGLSAMWVMQTMYNYIIDIYEGTVATVMAWCTVLMYTFITIFTVHSAEVFGTLGVRWILTLVGSGGGMHAYHELIPRGVDRYGPFLRAKSGRIR</sequence>
<dbReference type="InterPro" id="IPR036259">
    <property type="entry name" value="MFS_trans_sf"/>
</dbReference>
<feature type="transmembrane region" description="Helical" evidence="6">
    <location>
        <begin position="330"/>
        <end position="351"/>
    </location>
</feature>
<feature type="transmembrane region" description="Helical" evidence="6">
    <location>
        <begin position="432"/>
        <end position="454"/>
    </location>
</feature>
<keyword evidence="3 6" id="KW-0812">Transmembrane</keyword>
<protein>
    <submittedName>
        <fullName evidence="7">MFS general substrate transporter</fullName>
    </submittedName>
</protein>
<reference evidence="7" key="1">
    <citation type="journal article" date="2018" name="Genome Biol. Evol.">
        <title>Genomics and development of Lentinus tigrinus, a white-rot wood-decaying mushroom with dimorphic fruiting bodies.</title>
        <authorList>
            <person name="Wu B."/>
            <person name="Xu Z."/>
            <person name="Knudson A."/>
            <person name="Carlson A."/>
            <person name="Chen N."/>
            <person name="Kovaka S."/>
            <person name="LaButti K."/>
            <person name="Lipzen A."/>
            <person name="Pennachio C."/>
            <person name="Riley R."/>
            <person name="Schakwitz W."/>
            <person name="Umezawa K."/>
            <person name="Ohm R.A."/>
            <person name="Grigoriev I.V."/>
            <person name="Nagy L.G."/>
            <person name="Gibbons J."/>
            <person name="Hibbett D."/>
        </authorList>
    </citation>
    <scope>NUCLEOTIDE SEQUENCE [LARGE SCALE GENOMIC DNA]</scope>
    <source>
        <strain evidence="7">ALCF2SS1-6</strain>
    </source>
</reference>
<feature type="transmembrane region" description="Helical" evidence="6">
    <location>
        <begin position="460"/>
        <end position="481"/>
    </location>
</feature>
<evidence type="ECO:0000256" key="5">
    <source>
        <dbReference type="ARBA" id="ARBA00023136"/>
    </source>
</evidence>
<dbReference type="Pfam" id="PF07690">
    <property type="entry name" value="MFS_1"/>
    <property type="match status" value="1"/>
</dbReference>
<evidence type="ECO:0000256" key="1">
    <source>
        <dbReference type="ARBA" id="ARBA00004141"/>
    </source>
</evidence>
<keyword evidence="4 6" id="KW-1133">Transmembrane helix</keyword>
<evidence type="ECO:0000256" key="3">
    <source>
        <dbReference type="ARBA" id="ARBA00022692"/>
    </source>
</evidence>
<dbReference type="PANTHER" id="PTHR23502">
    <property type="entry name" value="MAJOR FACILITATOR SUPERFAMILY"/>
    <property type="match status" value="1"/>
</dbReference>
<proteinExistence type="predicted"/>
<dbReference type="GO" id="GO:0005886">
    <property type="term" value="C:plasma membrane"/>
    <property type="evidence" value="ECO:0007669"/>
    <property type="project" value="TreeGrafter"/>
</dbReference>
<feature type="transmembrane region" description="Helical" evidence="6">
    <location>
        <begin position="295"/>
        <end position="318"/>
    </location>
</feature>
<dbReference type="Proteomes" id="UP000313359">
    <property type="component" value="Unassembled WGS sequence"/>
</dbReference>